<dbReference type="Proteomes" id="UP000230069">
    <property type="component" value="Unassembled WGS sequence"/>
</dbReference>
<protein>
    <submittedName>
        <fullName evidence="2">Uncharacterized protein</fullName>
    </submittedName>
</protein>
<gene>
    <name evidence="2" type="ORF">AQUCO_07100013v1</name>
</gene>
<dbReference type="EMBL" id="KZ305088">
    <property type="protein sequence ID" value="PIA28346.1"/>
    <property type="molecule type" value="Genomic_DNA"/>
</dbReference>
<feature type="transmembrane region" description="Helical" evidence="1">
    <location>
        <begin position="24"/>
        <end position="44"/>
    </location>
</feature>
<keyword evidence="3" id="KW-1185">Reference proteome</keyword>
<sequence length="148" mass="16659">MALYVGLYSVVFPKGIPLCREWDFYVLVLGICAFEAVILLGYTVKEVGKIRNRQVELRGQDQSLHNSAATFGDMCIEMDSENIVESVRAGRPADFQRMDIFNSIIWKPLKLISCSWWYLLLIVLPFLGFLVMGIVGYLVGMPDSSGGR</sequence>
<dbReference type="EMBL" id="KZ305088">
    <property type="protein sequence ID" value="PIA28347.1"/>
    <property type="molecule type" value="Genomic_DNA"/>
</dbReference>
<proteinExistence type="predicted"/>
<keyword evidence="1" id="KW-1133">Transmembrane helix</keyword>
<keyword evidence="1" id="KW-0472">Membrane</keyword>
<evidence type="ECO:0000313" key="2">
    <source>
        <dbReference type="EMBL" id="PIA28346.1"/>
    </source>
</evidence>
<dbReference type="AlphaFoldDB" id="A0A2G5CAP7"/>
<accession>A0A2G5CAP7</accession>
<evidence type="ECO:0000313" key="3">
    <source>
        <dbReference type="Proteomes" id="UP000230069"/>
    </source>
</evidence>
<name>A0A2G5CAP7_AQUCA</name>
<feature type="transmembrane region" description="Helical" evidence="1">
    <location>
        <begin position="116"/>
        <end position="139"/>
    </location>
</feature>
<evidence type="ECO:0000256" key="1">
    <source>
        <dbReference type="SAM" id="Phobius"/>
    </source>
</evidence>
<keyword evidence="1" id="KW-0812">Transmembrane</keyword>
<reference evidence="2 3" key="1">
    <citation type="submission" date="2017-09" db="EMBL/GenBank/DDBJ databases">
        <title>WGS assembly of Aquilegia coerulea Goldsmith.</title>
        <authorList>
            <person name="Hodges S."/>
            <person name="Kramer E."/>
            <person name="Nordborg M."/>
            <person name="Tomkins J."/>
            <person name="Borevitz J."/>
            <person name="Derieg N."/>
            <person name="Yan J."/>
            <person name="Mihaltcheva S."/>
            <person name="Hayes R.D."/>
            <person name="Rokhsar D."/>
        </authorList>
    </citation>
    <scope>NUCLEOTIDE SEQUENCE [LARGE SCALE GENOMIC DNA]</scope>
    <source>
        <strain evidence="3">cv. Goldsmith</strain>
    </source>
</reference>
<organism evidence="2 3">
    <name type="scientific">Aquilegia coerulea</name>
    <name type="common">Rocky mountain columbine</name>
    <dbReference type="NCBI Taxonomy" id="218851"/>
    <lineage>
        <taxon>Eukaryota</taxon>
        <taxon>Viridiplantae</taxon>
        <taxon>Streptophyta</taxon>
        <taxon>Embryophyta</taxon>
        <taxon>Tracheophyta</taxon>
        <taxon>Spermatophyta</taxon>
        <taxon>Magnoliopsida</taxon>
        <taxon>Ranunculales</taxon>
        <taxon>Ranunculaceae</taxon>
        <taxon>Thalictroideae</taxon>
        <taxon>Aquilegia</taxon>
    </lineage>
</organism>